<feature type="domain" description="Thoeris anti-defense 2-like" evidence="1">
    <location>
        <begin position="1"/>
        <end position="88"/>
    </location>
</feature>
<dbReference type="Proteomes" id="UP000305267">
    <property type="component" value="Unassembled WGS sequence"/>
</dbReference>
<dbReference type="AlphaFoldDB" id="A0A5C4LLV5"/>
<protein>
    <submittedName>
        <fullName evidence="2">DUF2829 domain-containing protein</fullName>
    </submittedName>
</protein>
<accession>A0A5C4LLV5</accession>
<keyword evidence="3" id="KW-1185">Reference proteome</keyword>
<dbReference type="InterPro" id="IPR021361">
    <property type="entry name" value="Tad2-like_dom"/>
</dbReference>
<dbReference type="RefSeq" id="WP_139034486.1">
    <property type="nucleotide sequence ID" value="NZ_VDDA01000002.1"/>
</dbReference>
<sequence>MNIGEAVAALKAGDWVRRAGWNGKRMHIYMEDAEDVGMPRHNTKTDKVTMSPGRRHEPYLVLFTAAGTHQPGWNASTPDLLAEDWEVVPLNERH</sequence>
<evidence type="ECO:0000259" key="1">
    <source>
        <dbReference type="Pfam" id="PF11195"/>
    </source>
</evidence>
<dbReference type="Pfam" id="PF11195">
    <property type="entry name" value="Tad2-like"/>
    <property type="match status" value="1"/>
</dbReference>
<reference evidence="2 3" key="1">
    <citation type="submission" date="2019-06" db="EMBL/GenBank/DDBJ databases">
        <title>Genome of Methylobacterium sp. 17Sr1-39.</title>
        <authorList>
            <person name="Seo T."/>
        </authorList>
    </citation>
    <scope>NUCLEOTIDE SEQUENCE [LARGE SCALE GENOMIC DNA]</scope>
    <source>
        <strain evidence="2 3">17Sr1-39</strain>
    </source>
</reference>
<name>A0A5C4LLV5_9HYPH</name>
<gene>
    <name evidence="2" type="ORF">FF100_05055</name>
</gene>
<organism evidence="2 3">
    <name type="scientific">Methylobacterium terricola</name>
    <dbReference type="NCBI Taxonomy" id="2583531"/>
    <lineage>
        <taxon>Bacteria</taxon>
        <taxon>Pseudomonadati</taxon>
        <taxon>Pseudomonadota</taxon>
        <taxon>Alphaproteobacteria</taxon>
        <taxon>Hyphomicrobiales</taxon>
        <taxon>Methylobacteriaceae</taxon>
        <taxon>Methylobacterium</taxon>
    </lineage>
</organism>
<dbReference type="OrthoDB" id="9806476at2"/>
<comment type="caution">
    <text evidence="2">The sequence shown here is derived from an EMBL/GenBank/DDBJ whole genome shotgun (WGS) entry which is preliminary data.</text>
</comment>
<dbReference type="EMBL" id="VDDA01000002">
    <property type="protein sequence ID" value="TNC14945.1"/>
    <property type="molecule type" value="Genomic_DNA"/>
</dbReference>
<evidence type="ECO:0000313" key="2">
    <source>
        <dbReference type="EMBL" id="TNC14945.1"/>
    </source>
</evidence>
<proteinExistence type="predicted"/>
<evidence type="ECO:0000313" key="3">
    <source>
        <dbReference type="Proteomes" id="UP000305267"/>
    </source>
</evidence>